<keyword evidence="2" id="KW-0560">Oxidoreductase</keyword>
<dbReference type="InterPro" id="IPR051545">
    <property type="entry name" value="NAD(P)H_dehydrogenase_qn"/>
</dbReference>
<dbReference type="GO" id="GO:0003955">
    <property type="term" value="F:NAD(P)H dehydrogenase (quinone) activity"/>
    <property type="evidence" value="ECO:0007669"/>
    <property type="project" value="TreeGrafter"/>
</dbReference>
<dbReference type="EMBL" id="PVNH01000001">
    <property type="protein sequence ID" value="PRX51020.1"/>
    <property type="molecule type" value="Genomic_DNA"/>
</dbReference>
<dbReference type="Pfam" id="PF02525">
    <property type="entry name" value="Flavodoxin_2"/>
    <property type="match status" value="1"/>
</dbReference>
<name>A0A2T0M2S7_9PSEU</name>
<dbReference type="GO" id="GO:0005829">
    <property type="term" value="C:cytosol"/>
    <property type="evidence" value="ECO:0007669"/>
    <property type="project" value="TreeGrafter"/>
</dbReference>
<keyword evidence="5" id="KW-1185">Reference proteome</keyword>
<gene>
    <name evidence="4" type="ORF">B0I33_101172</name>
</gene>
<dbReference type="AlphaFoldDB" id="A0A2T0M2S7"/>
<dbReference type="OrthoDB" id="9798454at2"/>
<evidence type="ECO:0000313" key="5">
    <source>
        <dbReference type="Proteomes" id="UP000238362"/>
    </source>
</evidence>
<comment type="caution">
    <text evidence="4">The sequence shown here is derived from an EMBL/GenBank/DDBJ whole genome shotgun (WGS) entry which is preliminary data.</text>
</comment>
<evidence type="ECO:0000313" key="4">
    <source>
        <dbReference type="EMBL" id="PRX51020.1"/>
    </source>
</evidence>
<accession>A0A2T0M2S7</accession>
<dbReference type="PANTHER" id="PTHR10204">
    <property type="entry name" value="NAD P H OXIDOREDUCTASE-RELATED"/>
    <property type="match status" value="1"/>
</dbReference>
<sequence length="255" mass="27805">MNVLWVYAHPEERSLSGALREEGVGTLRGLGHRVRESDLYAMKWNPVVEAADFGLGSEDRLLVGPAARRAHRSGTLSPDIRAEQEKLTWADTVVLQFPLWWLGPPAILKGWVDRVFVNGFAFGVTDPVTGRTRRYGDGGLAGRRALVVVTIGAREASFGPRGIHGDLDGVLFPVQHGLFWYTGMAALPPFAVYGADRATEADYAAAAARLRDRLATLQDTEPVRFRHQDGGDYDDDLVLRPHIAPGVAGPGAHYA</sequence>
<dbReference type="PANTHER" id="PTHR10204:SF34">
    <property type="entry name" value="NAD(P)H DEHYDROGENASE [QUINONE] 1 ISOFORM 1"/>
    <property type="match status" value="1"/>
</dbReference>
<organism evidence="4 5">
    <name type="scientific">Prauserella shujinwangii</name>
    <dbReference type="NCBI Taxonomy" id="1453103"/>
    <lineage>
        <taxon>Bacteria</taxon>
        <taxon>Bacillati</taxon>
        <taxon>Actinomycetota</taxon>
        <taxon>Actinomycetes</taxon>
        <taxon>Pseudonocardiales</taxon>
        <taxon>Pseudonocardiaceae</taxon>
        <taxon>Prauserella</taxon>
    </lineage>
</organism>
<evidence type="ECO:0000259" key="3">
    <source>
        <dbReference type="Pfam" id="PF02525"/>
    </source>
</evidence>
<proteinExistence type="inferred from homology"/>
<reference evidence="4 5" key="1">
    <citation type="submission" date="2018-03" db="EMBL/GenBank/DDBJ databases">
        <title>Genomic Encyclopedia of Type Strains, Phase III (KMG-III): the genomes of soil and plant-associated and newly described type strains.</title>
        <authorList>
            <person name="Whitman W."/>
        </authorList>
    </citation>
    <scope>NUCLEOTIDE SEQUENCE [LARGE SCALE GENOMIC DNA]</scope>
    <source>
        <strain evidence="4 5">CGMCC 4.7125</strain>
    </source>
</reference>
<dbReference type="InterPro" id="IPR003680">
    <property type="entry name" value="Flavodoxin_fold"/>
</dbReference>
<dbReference type="SUPFAM" id="SSF52218">
    <property type="entry name" value="Flavoproteins"/>
    <property type="match status" value="1"/>
</dbReference>
<evidence type="ECO:0000256" key="2">
    <source>
        <dbReference type="ARBA" id="ARBA00023002"/>
    </source>
</evidence>
<feature type="domain" description="Flavodoxin-like fold" evidence="3">
    <location>
        <begin position="1"/>
        <end position="214"/>
    </location>
</feature>
<protein>
    <submittedName>
        <fullName evidence="4">NAD(P)H dehydrogenase (Quinone)</fullName>
    </submittedName>
</protein>
<evidence type="ECO:0000256" key="1">
    <source>
        <dbReference type="ARBA" id="ARBA00006252"/>
    </source>
</evidence>
<dbReference type="RefSeq" id="WP_106176547.1">
    <property type="nucleotide sequence ID" value="NZ_PVNH01000001.1"/>
</dbReference>
<dbReference type="InterPro" id="IPR029039">
    <property type="entry name" value="Flavoprotein-like_sf"/>
</dbReference>
<dbReference type="Proteomes" id="UP000238362">
    <property type="component" value="Unassembled WGS sequence"/>
</dbReference>
<comment type="similarity">
    <text evidence="1">Belongs to the NAD(P)H dehydrogenase (quinone) family.</text>
</comment>
<dbReference type="Gene3D" id="3.40.50.360">
    <property type="match status" value="1"/>
</dbReference>